<name>A0AAV0WRA4_9HEMI</name>
<protein>
    <submittedName>
        <fullName evidence="2">Uncharacterized protein</fullName>
    </submittedName>
</protein>
<proteinExistence type="predicted"/>
<sequence length="76" mass="8730">MRLDTDDDSCQDSGSEYLPYYLSNRSSSSDEVDSKINDDFNNEITQEVDNNEIIRDTALNENTEPTNLKTLNETFE</sequence>
<keyword evidence="3" id="KW-1185">Reference proteome</keyword>
<dbReference type="EMBL" id="CARXXK010000002">
    <property type="protein sequence ID" value="CAI6358343.1"/>
    <property type="molecule type" value="Genomic_DNA"/>
</dbReference>
<dbReference type="AlphaFoldDB" id="A0AAV0WRA4"/>
<evidence type="ECO:0000313" key="2">
    <source>
        <dbReference type="EMBL" id="CAI6358343.1"/>
    </source>
</evidence>
<evidence type="ECO:0000256" key="1">
    <source>
        <dbReference type="SAM" id="MobiDB-lite"/>
    </source>
</evidence>
<accession>A0AAV0WRA4</accession>
<dbReference type="Proteomes" id="UP001160148">
    <property type="component" value="Unassembled WGS sequence"/>
</dbReference>
<feature type="region of interest" description="Disordered" evidence="1">
    <location>
        <begin position="1"/>
        <end position="36"/>
    </location>
</feature>
<feature type="compositionally biased region" description="Acidic residues" evidence="1">
    <location>
        <begin position="1"/>
        <end position="10"/>
    </location>
</feature>
<evidence type="ECO:0000313" key="3">
    <source>
        <dbReference type="Proteomes" id="UP001160148"/>
    </source>
</evidence>
<organism evidence="2 3">
    <name type="scientific">Macrosiphum euphorbiae</name>
    <name type="common">potato aphid</name>
    <dbReference type="NCBI Taxonomy" id="13131"/>
    <lineage>
        <taxon>Eukaryota</taxon>
        <taxon>Metazoa</taxon>
        <taxon>Ecdysozoa</taxon>
        <taxon>Arthropoda</taxon>
        <taxon>Hexapoda</taxon>
        <taxon>Insecta</taxon>
        <taxon>Pterygota</taxon>
        <taxon>Neoptera</taxon>
        <taxon>Paraneoptera</taxon>
        <taxon>Hemiptera</taxon>
        <taxon>Sternorrhyncha</taxon>
        <taxon>Aphidomorpha</taxon>
        <taxon>Aphidoidea</taxon>
        <taxon>Aphididae</taxon>
        <taxon>Macrosiphini</taxon>
        <taxon>Macrosiphum</taxon>
    </lineage>
</organism>
<reference evidence="2 3" key="1">
    <citation type="submission" date="2023-01" db="EMBL/GenBank/DDBJ databases">
        <authorList>
            <person name="Whitehead M."/>
        </authorList>
    </citation>
    <scope>NUCLEOTIDE SEQUENCE [LARGE SCALE GENOMIC DNA]</scope>
</reference>
<gene>
    <name evidence="2" type="ORF">MEUPH1_LOCUS13870</name>
</gene>
<comment type="caution">
    <text evidence="2">The sequence shown here is derived from an EMBL/GenBank/DDBJ whole genome shotgun (WGS) entry which is preliminary data.</text>
</comment>